<evidence type="ECO:0000259" key="2">
    <source>
        <dbReference type="PROSITE" id="PS51736"/>
    </source>
</evidence>
<keyword evidence="1" id="KW-0175">Coiled coil</keyword>
<dbReference type="EMBL" id="JBHTJL010000015">
    <property type="protein sequence ID" value="MFD1063696.1"/>
    <property type="molecule type" value="Genomic_DNA"/>
</dbReference>
<dbReference type="PROSITE" id="PS51737">
    <property type="entry name" value="RECOMBINASE_DNA_BIND"/>
    <property type="match status" value="1"/>
</dbReference>
<dbReference type="SUPFAM" id="SSF53041">
    <property type="entry name" value="Resolvase-like"/>
    <property type="match status" value="1"/>
</dbReference>
<proteinExistence type="predicted"/>
<feature type="coiled-coil region" evidence="1">
    <location>
        <begin position="351"/>
        <end position="427"/>
    </location>
</feature>
<evidence type="ECO:0000259" key="3">
    <source>
        <dbReference type="PROSITE" id="PS51737"/>
    </source>
</evidence>
<dbReference type="PANTHER" id="PTHR30461:SF23">
    <property type="entry name" value="DNA RECOMBINASE-RELATED"/>
    <property type="match status" value="1"/>
</dbReference>
<dbReference type="Pfam" id="PF07508">
    <property type="entry name" value="Recombinase"/>
    <property type="match status" value="1"/>
</dbReference>
<feature type="domain" description="Resolvase/invertase-type recombinase catalytic" evidence="2">
    <location>
        <begin position="5"/>
        <end position="152"/>
    </location>
</feature>
<name>A0ABW3NAU9_9FLAO</name>
<organism evidence="4 5">
    <name type="scientific">Winogradskyella litorisediminis</name>
    <dbReference type="NCBI Taxonomy" id="1156618"/>
    <lineage>
        <taxon>Bacteria</taxon>
        <taxon>Pseudomonadati</taxon>
        <taxon>Bacteroidota</taxon>
        <taxon>Flavobacteriia</taxon>
        <taxon>Flavobacteriales</taxon>
        <taxon>Flavobacteriaceae</taxon>
        <taxon>Winogradskyella</taxon>
    </lineage>
</organism>
<dbReference type="CDD" id="cd00338">
    <property type="entry name" value="Ser_Recombinase"/>
    <property type="match status" value="1"/>
</dbReference>
<dbReference type="Gene3D" id="3.40.50.1390">
    <property type="entry name" value="Resolvase, N-terminal catalytic domain"/>
    <property type="match status" value="1"/>
</dbReference>
<keyword evidence="5" id="KW-1185">Reference proteome</keyword>
<evidence type="ECO:0000313" key="4">
    <source>
        <dbReference type="EMBL" id="MFD1063696.1"/>
    </source>
</evidence>
<dbReference type="InterPro" id="IPR006119">
    <property type="entry name" value="Resolv_N"/>
</dbReference>
<accession>A0ABW3NAU9</accession>
<dbReference type="Proteomes" id="UP001597013">
    <property type="component" value="Unassembled WGS sequence"/>
</dbReference>
<protein>
    <submittedName>
        <fullName evidence="4">Recombinase family protein</fullName>
    </submittedName>
</protein>
<dbReference type="PANTHER" id="PTHR30461">
    <property type="entry name" value="DNA-INVERTASE FROM LAMBDOID PROPHAGE"/>
    <property type="match status" value="1"/>
</dbReference>
<dbReference type="InterPro" id="IPR038109">
    <property type="entry name" value="DNA_bind_recomb_sf"/>
</dbReference>
<dbReference type="InterPro" id="IPR036162">
    <property type="entry name" value="Resolvase-like_N_sf"/>
</dbReference>
<gene>
    <name evidence="4" type="ORF">ACFQ1Q_10605</name>
</gene>
<dbReference type="Gene3D" id="3.90.1750.20">
    <property type="entry name" value="Putative Large Serine Recombinase, Chain B, Domain 2"/>
    <property type="match status" value="1"/>
</dbReference>
<evidence type="ECO:0000313" key="5">
    <source>
        <dbReference type="Proteomes" id="UP001597013"/>
    </source>
</evidence>
<dbReference type="Pfam" id="PF00239">
    <property type="entry name" value="Resolvase"/>
    <property type="match status" value="1"/>
</dbReference>
<dbReference type="InterPro" id="IPR011109">
    <property type="entry name" value="DNA_bind_recombinase_dom"/>
</dbReference>
<comment type="caution">
    <text evidence="4">The sequence shown here is derived from an EMBL/GenBank/DDBJ whole genome shotgun (WGS) entry which is preliminary data.</text>
</comment>
<dbReference type="PROSITE" id="PS51736">
    <property type="entry name" value="RECOMBINASES_3"/>
    <property type="match status" value="1"/>
</dbReference>
<dbReference type="RefSeq" id="WP_386131039.1">
    <property type="nucleotide sequence ID" value="NZ_JBHTJL010000015.1"/>
</dbReference>
<evidence type="ECO:0000256" key="1">
    <source>
        <dbReference type="SAM" id="Coils"/>
    </source>
</evidence>
<feature type="domain" description="Recombinase" evidence="3">
    <location>
        <begin position="160"/>
        <end position="280"/>
    </location>
</feature>
<dbReference type="SMART" id="SM00857">
    <property type="entry name" value="Resolvase"/>
    <property type="match status" value="1"/>
</dbReference>
<dbReference type="InterPro" id="IPR050639">
    <property type="entry name" value="SSR_resolvase"/>
</dbReference>
<sequence length="503" mass="58880">MRTKEVGVWIRVSTEDQARGESPEHHKERAFAYAKAKGWKVKEVYDLAGVSGKSVMEHPEAQRMLFDIRQGNITGLIFSKIARLARNTKQLLEFSDIFRNYNSDLISIYENIDTSSPAGRLFYTIISAMAEWEREEIASRVKQSVEIRAKMGKKLGGQAQFGYRWNGNELELHPEEAPIRKMMYELFLKEERKTTVATMLNDMGYRTRSGAKFSRGVVKRWLRDPISKGMRRANYLQQNPLTKSNELKPQEEWYFHSCPAIVSEELWQQVNDILDEQDKSRKPVLNRKVHIFTNYIYCHCSNRMNVRSRLTHYKCVSKECNNKIRRDDLEEAFKSRLNSFLKDKRELAKYFQHSEKALKNKEKKYELLKSELGKQKDELKNLLHLHSSGQIPTDAFKEYHDVPYKKSKKLEQQILKLESEIASDSIRQNSTSFIIDNSKEIYNKWDSYNRDTKRDIIETVLDTIVIGHDTISFNLKRLTPPKTTFSELGENGGQNDCQVFCRQ</sequence>
<reference evidence="5" key="1">
    <citation type="journal article" date="2019" name="Int. J. Syst. Evol. Microbiol.">
        <title>The Global Catalogue of Microorganisms (GCM) 10K type strain sequencing project: providing services to taxonomists for standard genome sequencing and annotation.</title>
        <authorList>
            <consortium name="The Broad Institute Genomics Platform"/>
            <consortium name="The Broad Institute Genome Sequencing Center for Infectious Disease"/>
            <person name="Wu L."/>
            <person name="Ma J."/>
        </authorList>
    </citation>
    <scope>NUCLEOTIDE SEQUENCE [LARGE SCALE GENOMIC DNA]</scope>
    <source>
        <strain evidence="5">CCUG 62215</strain>
    </source>
</reference>